<evidence type="ECO:0008006" key="5">
    <source>
        <dbReference type="Google" id="ProtNLM"/>
    </source>
</evidence>
<comment type="caution">
    <text evidence="3">The sequence shown here is derived from an EMBL/GenBank/DDBJ whole genome shotgun (WGS) entry which is preliminary data.</text>
</comment>
<evidence type="ECO:0000313" key="3">
    <source>
        <dbReference type="EMBL" id="KKW90448.1"/>
    </source>
</evidence>
<dbReference type="GO" id="GO:0016757">
    <property type="term" value="F:glycosyltransferase activity"/>
    <property type="evidence" value="ECO:0007669"/>
    <property type="project" value="InterPro"/>
</dbReference>
<evidence type="ECO:0000313" key="4">
    <source>
        <dbReference type="Proteomes" id="UP000033874"/>
    </source>
</evidence>
<accession>A0A0M3AKG0</accession>
<dbReference type="EMBL" id="LBIC01000010">
    <property type="protein sequence ID" value="KKW90448.1"/>
    <property type="molecule type" value="Genomic_DNA"/>
</dbReference>
<dbReference type="InterPro" id="IPR023986">
    <property type="entry name" value="GlycosylTfrase_MSMEG0565"/>
</dbReference>
<dbReference type="Proteomes" id="UP000033874">
    <property type="component" value="Unassembled WGS sequence"/>
</dbReference>
<dbReference type="AlphaFoldDB" id="A0A0M3AKG0"/>
<keyword evidence="4" id="KW-1185">Reference proteome</keyword>
<feature type="domain" description="Glycosyl transferase family 1" evidence="1">
    <location>
        <begin position="194"/>
        <end position="367"/>
    </location>
</feature>
<dbReference type="STRING" id="56193.YP76_20925"/>
<evidence type="ECO:0000259" key="1">
    <source>
        <dbReference type="Pfam" id="PF00534"/>
    </source>
</evidence>
<dbReference type="NCBIfam" id="TIGR04047">
    <property type="entry name" value="MSMEG_0565_glyc"/>
    <property type="match status" value="1"/>
</dbReference>
<dbReference type="Pfam" id="PF00534">
    <property type="entry name" value="Glycos_transf_1"/>
    <property type="match status" value="1"/>
</dbReference>
<gene>
    <name evidence="3" type="ORF">YP76_20925</name>
</gene>
<dbReference type="InterPro" id="IPR028098">
    <property type="entry name" value="Glyco_trans_4-like_N"/>
</dbReference>
<protein>
    <recommendedName>
        <fullName evidence="5">Glycosyl transferase family 1</fullName>
    </recommendedName>
</protein>
<organism evidence="3 4">
    <name type="scientific">Sphingobium chungbukense</name>
    <dbReference type="NCBI Taxonomy" id="56193"/>
    <lineage>
        <taxon>Bacteria</taxon>
        <taxon>Pseudomonadati</taxon>
        <taxon>Pseudomonadota</taxon>
        <taxon>Alphaproteobacteria</taxon>
        <taxon>Sphingomonadales</taxon>
        <taxon>Sphingomonadaceae</taxon>
        <taxon>Sphingobium</taxon>
    </lineage>
</organism>
<dbReference type="Pfam" id="PF13439">
    <property type="entry name" value="Glyco_transf_4"/>
    <property type="match status" value="1"/>
</dbReference>
<dbReference type="SUPFAM" id="SSF53756">
    <property type="entry name" value="UDP-Glycosyltransferase/glycogen phosphorylase"/>
    <property type="match status" value="1"/>
</dbReference>
<sequence length="408" mass="44909">MSPASPQSPASTPRVALTTYSTKPRGGVVHTLELAESLQAQGVDVTVVAMGEAGSLFREVSVPVEYIRPPEVKDTLEARVFSWIDTLERGLEQMRDRFDIVHSQDCISARAAARIRDAGAPFRLVRTVHHVDDFTTEALIECQRQAILEPDHVLVVSKLWQDNLRVDYGVEADIVTNGVWPDNFRCKLDADRQRELRRKVGAEDRFLFLTIGGIEPRKGSMFLVEALAKLKASRRVAPVLAIIGGHSFQDYSAYREEVIAALPGLGLELERDVVQLRTVAQTELVEWLAVADSFVFPSVNEGWGLVIMEAASAGLPVVASDIEVFREFLTDGENALLTRAGDSDALASGMARMMDEPDMRNRLGAAGASLVAGYGWDRTARQHIEHYEAIWSAMQAGSPRSLPESAEL</sequence>
<reference evidence="3 4" key="1">
    <citation type="submission" date="2015-04" db="EMBL/GenBank/DDBJ databases">
        <title>Genome sequence of aromatic hydrocarbons-degrading Sphingobium chungbukense DJ77.</title>
        <authorList>
            <person name="Kim Y.-C."/>
            <person name="Chae J.-C."/>
        </authorList>
    </citation>
    <scope>NUCLEOTIDE SEQUENCE [LARGE SCALE GENOMIC DNA]</scope>
    <source>
        <strain evidence="3 4">DJ77</strain>
    </source>
</reference>
<dbReference type="InterPro" id="IPR001296">
    <property type="entry name" value="Glyco_trans_1"/>
</dbReference>
<dbReference type="PATRIC" id="fig|56193.3.peg.4394"/>
<evidence type="ECO:0000259" key="2">
    <source>
        <dbReference type="Pfam" id="PF13439"/>
    </source>
</evidence>
<dbReference type="Gene3D" id="3.40.50.2000">
    <property type="entry name" value="Glycogen Phosphorylase B"/>
    <property type="match status" value="2"/>
</dbReference>
<dbReference type="PANTHER" id="PTHR12526:SF636">
    <property type="entry name" value="BLL3647 PROTEIN"/>
    <property type="match status" value="1"/>
</dbReference>
<name>A0A0M3AKG0_9SPHN</name>
<dbReference type="CDD" id="cd03801">
    <property type="entry name" value="GT4_PimA-like"/>
    <property type="match status" value="1"/>
</dbReference>
<proteinExistence type="predicted"/>
<feature type="domain" description="Glycosyltransferase subfamily 4-like N-terminal" evidence="2">
    <location>
        <begin position="25"/>
        <end position="179"/>
    </location>
</feature>
<dbReference type="PANTHER" id="PTHR12526">
    <property type="entry name" value="GLYCOSYLTRANSFERASE"/>
    <property type="match status" value="1"/>
</dbReference>